<dbReference type="InterPro" id="IPR011320">
    <property type="entry name" value="RNase_H1_N"/>
</dbReference>
<dbReference type="InterPro" id="IPR009027">
    <property type="entry name" value="Ribosomal_bL9/RNase_H1_N"/>
</dbReference>
<name>A0A9P5ZX79_PLEER</name>
<reference evidence="3" key="1">
    <citation type="submission" date="2020-11" db="EMBL/GenBank/DDBJ databases">
        <authorList>
            <consortium name="DOE Joint Genome Institute"/>
            <person name="Ahrendt S."/>
            <person name="Riley R."/>
            <person name="Andreopoulos W."/>
            <person name="Labutti K."/>
            <person name="Pangilinan J."/>
            <person name="Ruiz-Duenas F.J."/>
            <person name="Barrasa J.M."/>
            <person name="Sanchez-Garcia M."/>
            <person name="Camarero S."/>
            <person name="Miyauchi S."/>
            <person name="Serrano A."/>
            <person name="Linde D."/>
            <person name="Babiker R."/>
            <person name="Drula E."/>
            <person name="Ayuso-Fernandez I."/>
            <person name="Pacheco R."/>
            <person name="Padilla G."/>
            <person name="Ferreira P."/>
            <person name="Barriuso J."/>
            <person name="Kellner H."/>
            <person name="Castanera R."/>
            <person name="Alfaro M."/>
            <person name="Ramirez L."/>
            <person name="Pisabarro A.G."/>
            <person name="Kuo A."/>
            <person name="Tritt A."/>
            <person name="Lipzen A."/>
            <person name="He G."/>
            <person name="Yan M."/>
            <person name="Ng V."/>
            <person name="Cullen D."/>
            <person name="Martin F."/>
            <person name="Rosso M.-N."/>
            <person name="Henrissat B."/>
            <person name="Hibbett D."/>
            <person name="Martinez A.T."/>
            <person name="Grigoriev I.V."/>
        </authorList>
    </citation>
    <scope>NUCLEOTIDE SEQUENCE</scope>
    <source>
        <strain evidence="3">ATCC 90797</strain>
    </source>
</reference>
<dbReference type="AlphaFoldDB" id="A0A9P5ZX79"/>
<evidence type="ECO:0000259" key="2">
    <source>
        <dbReference type="Pfam" id="PF01693"/>
    </source>
</evidence>
<accession>A0A9P5ZX79</accession>
<comment type="caution">
    <text evidence="3">The sequence shown here is derived from an EMBL/GenBank/DDBJ whole genome shotgun (WGS) entry which is preliminary data.</text>
</comment>
<keyword evidence="4" id="KW-1185">Reference proteome</keyword>
<proteinExistence type="predicted"/>
<feature type="compositionally biased region" description="Low complexity" evidence="1">
    <location>
        <begin position="115"/>
        <end position="130"/>
    </location>
</feature>
<gene>
    <name evidence="3" type="ORF">BDN71DRAFT_1432076</name>
</gene>
<sequence length="242" mass="24175">MLSQLDASLVMTLPPGLSALATAQPAATTTQAPVAIAAAQPAVAPATAAPVTPAATATVQPAPTMTMPVAPAAFAAIFRCPNCNTIHFMAPVANSSPALNSSPAPSPPPTPNPGSMPTTPTNIGGSTSTLSPTTTAALSCATSSLAASISQAPSCSASSSTAPAANMANANFIPPPNTTGSCWYSVMFGCQVGVYQDWFGIVEPLVNSVPGWKCKSFSIFAAANNHFNAHSTAGLVRVYVDA</sequence>
<dbReference type="SUPFAM" id="SSF55658">
    <property type="entry name" value="L9 N-domain-like"/>
    <property type="match status" value="1"/>
</dbReference>
<evidence type="ECO:0000313" key="3">
    <source>
        <dbReference type="EMBL" id="KAF9493994.1"/>
    </source>
</evidence>
<dbReference type="Pfam" id="PF01693">
    <property type="entry name" value="Cauli_VI"/>
    <property type="match status" value="1"/>
</dbReference>
<dbReference type="EMBL" id="MU154578">
    <property type="protein sequence ID" value="KAF9493994.1"/>
    <property type="molecule type" value="Genomic_DNA"/>
</dbReference>
<feature type="compositionally biased region" description="Pro residues" evidence="1">
    <location>
        <begin position="104"/>
        <end position="114"/>
    </location>
</feature>
<evidence type="ECO:0000313" key="4">
    <source>
        <dbReference type="Proteomes" id="UP000807025"/>
    </source>
</evidence>
<protein>
    <recommendedName>
        <fullName evidence="2">Ribonuclease H1 N-terminal domain-containing protein</fullName>
    </recommendedName>
</protein>
<feature type="domain" description="Ribonuclease H1 N-terminal" evidence="2">
    <location>
        <begin position="183"/>
        <end position="225"/>
    </location>
</feature>
<dbReference type="Proteomes" id="UP000807025">
    <property type="component" value="Unassembled WGS sequence"/>
</dbReference>
<dbReference type="OrthoDB" id="3270804at2759"/>
<evidence type="ECO:0000256" key="1">
    <source>
        <dbReference type="SAM" id="MobiDB-lite"/>
    </source>
</evidence>
<organism evidence="3 4">
    <name type="scientific">Pleurotus eryngii</name>
    <name type="common">Boletus of the steppes</name>
    <dbReference type="NCBI Taxonomy" id="5323"/>
    <lineage>
        <taxon>Eukaryota</taxon>
        <taxon>Fungi</taxon>
        <taxon>Dikarya</taxon>
        <taxon>Basidiomycota</taxon>
        <taxon>Agaricomycotina</taxon>
        <taxon>Agaricomycetes</taxon>
        <taxon>Agaricomycetidae</taxon>
        <taxon>Agaricales</taxon>
        <taxon>Pleurotineae</taxon>
        <taxon>Pleurotaceae</taxon>
        <taxon>Pleurotus</taxon>
    </lineage>
</organism>
<feature type="region of interest" description="Disordered" evidence="1">
    <location>
        <begin position="97"/>
        <end position="130"/>
    </location>
</feature>